<organism evidence="2 3">
    <name type="scientific">Crotalaria pallida</name>
    <name type="common">Smooth rattlebox</name>
    <name type="synonym">Crotalaria striata</name>
    <dbReference type="NCBI Taxonomy" id="3830"/>
    <lineage>
        <taxon>Eukaryota</taxon>
        <taxon>Viridiplantae</taxon>
        <taxon>Streptophyta</taxon>
        <taxon>Embryophyta</taxon>
        <taxon>Tracheophyta</taxon>
        <taxon>Spermatophyta</taxon>
        <taxon>Magnoliopsida</taxon>
        <taxon>eudicotyledons</taxon>
        <taxon>Gunneridae</taxon>
        <taxon>Pentapetalae</taxon>
        <taxon>rosids</taxon>
        <taxon>fabids</taxon>
        <taxon>Fabales</taxon>
        <taxon>Fabaceae</taxon>
        <taxon>Papilionoideae</taxon>
        <taxon>50 kb inversion clade</taxon>
        <taxon>genistoids sensu lato</taxon>
        <taxon>core genistoids</taxon>
        <taxon>Crotalarieae</taxon>
        <taxon>Crotalaria</taxon>
    </lineage>
</organism>
<keyword evidence="3" id="KW-1185">Reference proteome</keyword>
<name>A0AAN9F7C4_CROPI</name>
<comment type="caution">
    <text evidence="2">The sequence shown here is derived from an EMBL/GenBank/DDBJ whole genome shotgun (WGS) entry which is preliminary data.</text>
</comment>
<proteinExistence type="predicted"/>
<dbReference type="AlphaFoldDB" id="A0AAN9F7C4"/>
<gene>
    <name evidence="2" type="ORF">RIF29_19169</name>
</gene>
<feature type="transmembrane region" description="Helical" evidence="1">
    <location>
        <begin position="42"/>
        <end position="65"/>
    </location>
</feature>
<keyword evidence="1" id="KW-0472">Membrane</keyword>
<dbReference type="EMBL" id="JAYWIO010000004">
    <property type="protein sequence ID" value="KAK7266523.1"/>
    <property type="molecule type" value="Genomic_DNA"/>
</dbReference>
<dbReference type="Proteomes" id="UP001372338">
    <property type="component" value="Unassembled WGS sequence"/>
</dbReference>
<sequence length="125" mass="13949">MGTINEAKHPLLQSKPLPQEQQLASFAKRVNMRRRFSWLKKWKLVLLSSLSLSLCSAHISLGFFLSQPDSSGNAPKMSISTLKSFSELRSLCTLSNQGCIYDISLLAHIKGVLTLIQYAVSRARN</sequence>
<accession>A0AAN9F7C4</accession>
<evidence type="ECO:0000313" key="2">
    <source>
        <dbReference type="EMBL" id="KAK7266523.1"/>
    </source>
</evidence>
<evidence type="ECO:0000313" key="3">
    <source>
        <dbReference type="Proteomes" id="UP001372338"/>
    </source>
</evidence>
<evidence type="ECO:0000256" key="1">
    <source>
        <dbReference type="SAM" id="Phobius"/>
    </source>
</evidence>
<reference evidence="2 3" key="1">
    <citation type="submission" date="2024-01" db="EMBL/GenBank/DDBJ databases">
        <title>The genomes of 5 underutilized Papilionoideae crops provide insights into root nodulation and disease resistanc.</title>
        <authorList>
            <person name="Yuan L."/>
        </authorList>
    </citation>
    <scope>NUCLEOTIDE SEQUENCE [LARGE SCALE GENOMIC DNA]</scope>
    <source>
        <strain evidence="2">ZHUSHIDOU_FW_LH</strain>
        <tissue evidence="2">Leaf</tissue>
    </source>
</reference>
<keyword evidence="1" id="KW-0812">Transmembrane</keyword>
<protein>
    <submittedName>
        <fullName evidence="2">Uncharacterized protein</fullName>
    </submittedName>
</protein>
<keyword evidence="1" id="KW-1133">Transmembrane helix</keyword>